<proteinExistence type="predicted"/>
<comment type="caution">
    <text evidence="2">The sequence shown here is derived from an EMBL/GenBank/DDBJ whole genome shotgun (WGS) entry which is preliminary data.</text>
</comment>
<name>A0A2S3ULJ8_9HYPH</name>
<reference evidence="2 3" key="1">
    <citation type="submission" date="2018-01" db="EMBL/GenBank/DDBJ databases">
        <title>Genomic Encyclopedia of Archaeal and Bacterial Type Strains, Phase II (KMG-II): from individual species to whole genera.</title>
        <authorList>
            <person name="Goeker M."/>
        </authorList>
    </citation>
    <scope>NUCLEOTIDE SEQUENCE [LARGE SCALE GENOMIC DNA]</scope>
    <source>
        <strain evidence="2 3">DSM 17023</strain>
    </source>
</reference>
<sequence>MTAKHEGERQAAVESPRNPYENTTAIGSRSRHTLSRETGTRDRKKRL</sequence>
<keyword evidence="3" id="KW-1185">Reference proteome</keyword>
<feature type="region of interest" description="Disordered" evidence="1">
    <location>
        <begin position="1"/>
        <end position="47"/>
    </location>
</feature>
<accession>A0A2S3ULJ8</accession>
<dbReference type="RefSeq" id="WP_170107305.1">
    <property type="nucleotide sequence ID" value="NZ_PPCN01000014.1"/>
</dbReference>
<feature type="compositionally biased region" description="Basic and acidic residues" evidence="1">
    <location>
        <begin position="1"/>
        <end position="11"/>
    </location>
</feature>
<gene>
    <name evidence="2" type="ORF">CLV41_114104</name>
</gene>
<evidence type="ECO:0000313" key="3">
    <source>
        <dbReference type="Proteomes" id="UP000236959"/>
    </source>
</evidence>
<protein>
    <submittedName>
        <fullName evidence="2">Uncharacterized protein</fullName>
    </submittedName>
</protein>
<evidence type="ECO:0000256" key="1">
    <source>
        <dbReference type="SAM" id="MobiDB-lite"/>
    </source>
</evidence>
<evidence type="ECO:0000313" key="2">
    <source>
        <dbReference type="EMBL" id="POF28433.1"/>
    </source>
</evidence>
<dbReference type="AlphaFoldDB" id="A0A2S3ULJ8"/>
<organism evidence="2 3">
    <name type="scientific">Roseibium marinum</name>
    <dbReference type="NCBI Taxonomy" id="281252"/>
    <lineage>
        <taxon>Bacteria</taxon>
        <taxon>Pseudomonadati</taxon>
        <taxon>Pseudomonadota</taxon>
        <taxon>Alphaproteobacteria</taxon>
        <taxon>Hyphomicrobiales</taxon>
        <taxon>Stappiaceae</taxon>
        <taxon>Roseibium</taxon>
    </lineage>
</organism>
<dbReference type="EMBL" id="PPCN01000014">
    <property type="protein sequence ID" value="POF28433.1"/>
    <property type="molecule type" value="Genomic_DNA"/>
</dbReference>
<dbReference type="Proteomes" id="UP000236959">
    <property type="component" value="Unassembled WGS sequence"/>
</dbReference>